<dbReference type="EMBL" id="HG916855">
    <property type="protein sequence ID" value="CDM63233.1"/>
    <property type="molecule type" value="Genomic_DNA"/>
</dbReference>
<keyword evidence="2" id="KW-1185">Reference proteome</keyword>
<evidence type="ECO:0000313" key="2">
    <source>
        <dbReference type="Proteomes" id="UP000019443"/>
    </source>
</evidence>
<accession>W6RXA8</accession>
<evidence type="ECO:0000313" key="1">
    <source>
        <dbReference type="EMBL" id="CDM63233.1"/>
    </source>
</evidence>
<sequence>MREGPKRTRVIDILGGYFADISMVKDDFRSLAGGVGRKGGGLDCNRVVGP</sequence>
<gene>
    <name evidence="1" type="ORF">LPU83_pLPU83d_1863</name>
</gene>
<dbReference type="HOGENOM" id="CLU_3121977_0_0_5"/>
<proteinExistence type="predicted"/>
<geneLocation type="plasmid" evidence="1 2">
    <name>pLPU83d</name>
</geneLocation>
<reference evidence="1" key="1">
    <citation type="submission" date="2013-11" db="EMBL/GenBank/DDBJ databases">
        <title>Draft genome sequence of the broad-host-range Rhizobium sp. LPU83 strain, a member of the low-genetic diversity Oregon-like Rhizobium sp. group.</title>
        <authorList>
            <person name="Wibberg D."/>
            <person name="Puehler A."/>
            <person name="Schlueter A."/>
        </authorList>
    </citation>
    <scope>NUCLEOTIDE SEQUENCE [LARGE SCALE GENOMIC DNA]</scope>
    <source>
        <strain evidence="1">LPU83</strain>
        <plasmid evidence="1">pLPU83d</plasmid>
    </source>
</reference>
<keyword evidence="1" id="KW-0614">Plasmid</keyword>
<organism evidence="1 2">
    <name type="scientific">Rhizobium favelukesii</name>
    <dbReference type="NCBI Taxonomy" id="348824"/>
    <lineage>
        <taxon>Bacteria</taxon>
        <taxon>Pseudomonadati</taxon>
        <taxon>Pseudomonadota</taxon>
        <taxon>Alphaproteobacteria</taxon>
        <taxon>Hyphomicrobiales</taxon>
        <taxon>Rhizobiaceae</taxon>
        <taxon>Rhizobium/Agrobacterium group</taxon>
        <taxon>Rhizobium</taxon>
    </lineage>
</organism>
<name>W6RXA8_9HYPH</name>
<protein>
    <submittedName>
        <fullName evidence="1">Uncharacterized protein</fullName>
    </submittedName>
</protein>
<dbReference type="KEGG" id="rhl:LPU83_pLPU83d_1863"/>
<dbReference type="AlphaFoldDB" id="W6RXA8"/>
<dbReference type="Proteomes" id="UP000019443">
    <property type="component" value="Plasmid pLPU83d"/>
</dbReference>
<dbReference type="PATRIC" id="fig|348824.6.peg.7624"/>